<evidence type="ECO:0000256" key="1">
    <source>
        <dbReference type="ARBA" id="ARBA00004479"/>
    </source>
</evidence>
<feature type="binding site" evidence="19">
    <location>
        <position position="727"/>
    </location>
    <ligand>
        <name>ATP</name>
        <dbReference type="ChEBI" id="CHEBI:30616"/>
    </ligand>
</feature>
<comment type="subcellular location">
    <subcellularLocation>
        <location evidence="1">Membrane</location>
        <topology evidence="1">Single-pass type I membrane protein</topology>
    </subcellularLocation>
</comment>
<dbReference type="InterPro" id="IPR051824">
    <property type="entry name" value="LRR_Rcpt-Like_S/T_Kinase"/>
</dbReference>
<dbReference type="SUPFAM" id="SSF56112">
    <property type="entry name" value="Protein kinase-like (PK-like)"/>
    <property type="match status" value="2"/>
</dbReference>
<dbReference type="EC" id="2.7.11.1" evidence="2"/>
<keyword evidence="4" id="KW-0597">Phosphoprotein</keyword>
<evidence type="ECO:0000256" key="17">
    <source>
        <dbReference type="ARBA" id="ARBA00047899"/>
    </source>
</evidence>
<dbReference type="PROSITE" id="PS51450">
    <property type="entry name" value="LRR"/>
    <property type="match status" value="1"/>
</dbReference>
<dbReference type="SMART" id="SM00220">
    <property type="entry name" value="S_TKc"/>
    <property type="match status" value="2"/>
</dbReference>
<evidence type="ECO:0000256" key="20">
    <source>
        <dbReference type="SAM" id="Phobius"/>
    </source>
</evidence>
<evidence type="ECO:0000313" key="24">
    <source>
        <dbReference type="Proteomes" id="UP001396334"/>
    </source>
</evidence>
<evidence type="ECO:0000256" key="14">
    <source>
        <dbReference type="ARBA" id="ARBA00023136"/>
    </source>
</evidence>
<dbReference type="Pfam" id="PF11721">
    <property type="entry name" value="Malectin"/>
    <property type="match status" value="2"/>
</dbReference>
<feature type="domain" description="Protein kinase" evidence="22">
    <location>
        <begin position="699"/>
        <end position="973"/>
    </location>
</feature>
<dbReference type="Pfam" id="PF00560">
    <property type="entry name" value="LRR_1"/>
    <property type="match status" value="9"/>
</dbReference>
<protein>
    <recommendedName>
        <fullName evidence="2">non-specific serine/threonine protein kinase</fullName>
        <ecNumber evidence="2">2.7.11.1</ecNumber>
    </recommendedName>
</protein>
<evidence type="ECO:0000256" key="5">
    <source>
        <dbReference type="ARBA" id="ARBA00022614"/>
    </source>
</evidence>
<keyword evidence="9" id="KW-0677">Repeat</keyword>
<dbReference type="SUPFAM" id="SSF52058">
    <property type="entry name" value="L domain-like"/>
    <property type="match status" value="2"/>
</dbReference>
<feature type="transmembrane region" description="Helical" evidence="20">
    <location>
        <begin position="1644"/>
        <end position="1667"/>
    </location>
</feature>
<dbReference type="PROSITE" id="PS00108">
    <property type="entry name" value="PROTEIN_KINASE_ST"/>
    <property type="match status" value="2"/>
</dbReference>
<keyword evidence="24" id="KW-1185">Reference proteome</keyword>
<dbReference type="InterPro" id="IPR017441">
    <property type="entry name" value="Protein_kinase_ATP_BS"/>
</dbReference>
<dbReference type="Proteomes" id="UP001396334">
    <property type="component" value="Unassembled WGS sequence"/>
</dbReference>
<dbReference type="InterPro" id="IPR011009">
    <property type="entry name" value="Kinase-like_dom_sf"/>
</dbReference>
<dbReference type="EMBL" id="JBBPBN010000010">
    <property type="protein sequence ID" value="KAK9031025.1"/>
    <property type="molecule type" value="Genomic_DNA"/>
</dbReference>
<keyword evidence="14 20" id="KW-0472">Membrane</keyword>
<dbReference type="InterPro" id="IPR008271">
    <property type="entry name" value="Ser/Thr_kinase_AS"/>
</dbReference>
<evidence type="ECO:0000256" key="21">
    <source>
        <dbReference type="SAM" id="SignalP"/>
    </source>
</evidence>
<keyword evidence="8 21" id="KW-0732">Signal</keyword>
<reference evidence="23 24" key="1">
    <citation type="journal article" date="2024" name="G3 (Bethesda)">
        <title>Genome assembly of Hibiscus sabdariffa L. provides insights into metabolisms of medicinal natural products.</title>
        <authorList>
            <person name="Kim T."/>
        </authorList>
    </citation>
    <scope>NUCLEOTIDE SEQUENCE [LARGE SCALE GENOMIC DNA]</scope>
    <source>
        <strain evidence="23">TK-2024</strain>
        <tissue evidence="23">Old leaves</tissue>
    </source>
</reference>
<evidence type="ECO:0000256" key="6">
    <source>
        <dbReference type="ARBA" id="ARBA00022679"/>
    </source>
</evidence>
<keyword evidence="7 20" id="KW-0812">Transmembrane</keyword>
<dbReference type="Gene3D" id="3.80.10.10">
    <property type="entry name" value="Ribonuclease Inhibitor"/>
    <property type="match status" value="5"/>
</dbReference>
<dbReference type="Gene3D" id="3.30.200.20">
    <property type="entry name" value="Phosphorylase Kinase, domain 1"/>
    <property type="match status" value="2"/>
</dbReference>
<dbReference type="Gene3D" id="2.60.120.430">
    <property type="entry name" value="Galactose-binding lectin"/>
    <property type="match status" value="2"/>
</dbReference>
<comment type="catalytic activity">
    <reaction evidence="17">
        <text>L-threonyl-[protein] + ATP = O-phospho-L-threonyl-[protein] + ADP + H(+)</text>
        <dbReference type="Rhea" id="RHEA:46608"/>
        <dbReference type="Rhea" id="RHEA-COMP:11060"/>
        <dbReference type="Rhea" id="RHEA-COMP:11605"/>
        <dbReference type="ChEBI" id="CHEBI:15378"/>
        <dbReference type="ChEBI" id="CHEBI:30013"/>
        <dbReference type="ChEBI" id="CHEBI:30616"/>
        <dbReference type="ChEBI" id="CHEBI:61977"/>
        <dbReference type="ChEBI" id="CHEBI:456216"/>
        <dbReference type="EC" id="2.7.11.1"/>
    </reaction>
</comment>
<keyword evidence="5" id="KW-0433">Leucine-rich repeat</keyword>
<name>A0ABR2T153_9ROSI</name>
<evidence type="ECO:0000256" key="3">
    <source>
        <dbReference type="ARBA" id="ARBA00022527"/>
    </source>
</evidence>
<evidence type="ECO:0000256" key="2">
    <source>
        <dbReference type="ARBA" id="ARBA00012513"/>
    </source>
</evidence>
<dbReference type="Pfam" id="PF07714">
    <property type="entry name" value="PK_Tyr_Ser-Thr"/>
    <property type="match status" value="2"/>
</dbReference>
<dbReference type="PROSITE" id="PS00107">
    <property type="entry name" value="PROTEIN_KINASE_ATP"/>
    <property type="match status" value="2"/>
</dbReference>
<feature type="signal peptide" evidence="21">
    <location>
        <begin position="1"/>
        <end position="33"/>
    </location>
</feature>
<dbReference type="InterPro" id="IPR001245">
    <property type="entry name" value="Ser-Thr/Tyr_kinase_cat_dom"/>
</dbReference>
<evidence type="ECO:0000256" key="10">
    <source>
        <dbReference type="ARBA" id="ARBA00022741"/>
    </source>
</evidence>
<dbReference type="InterPro" id="IPR000719">
    <property type="entry name" value="Prot_kinase_dom"/>
</dbReference>
<keyword evidence="13 20" id="KW-1133">Transmembrane helix</keyword>
<dbReference type="Gene3D" id="1.10.510.10">
    <property type="entry name" value="Transferase(Phosphotransferase) domain 1"/>
    <property type="match status" value="2"/>
</dbReference>
<feature type="binding site" evidence="19">
    <location>
        <position position="1729"/>
    </location>
    <ligand>
        <name>ATP</name>
        <dbReference type="ChEBI" id="CHEBI:30616"/>
    </ligand>
</feature>
<comment type="catalytic activity">
    <reaction evidence="18">
        <text>L-seryl-[protein] + ATP = O-phospho-L-seryl-[protein] + ADP + H(+)</text>
        <dbReference type="Rhea" id="RHEA:17989"/>
        <dbReference type="Rhea" id="RHEA-COMP:9863"/>
        <dbReference type="Rhea" id="RHEA-COMP:11604"/>
        <dbReference type="ChEBI" id="CHEBI:15378"/>
        <dbReference type="ChEBI" id="CHEBI:29999"/>
        <dbReference type="ChEBI" id="CHEBI:30616"/>
        <dbReference type="ChEBI" id="CHEBI:83421"/>
        <dbReference type="ChEBI" id="CHEBI:456216"/>
        <dbReference type="EC" id="2.7.11.1"/>
    </reaction>
</comment>
<keyword evidence="12 19" id="KW-0067">ATP-binding</keyword>
<keyword evidence="11" id="KW-0418">Kinase</keyword>
<sequence>MILRLMKPLMSRWRCLLYFFLVVFFLCNQSINAQNATTDPSEVRALSSIFQQWQIQAGDAWNISGEPCSGVALSQSDSVFEDPANNPAIRCDCSFNDTTVCHITRLRVVGLDTRGEMPKELLDLPFLTFLNIGRNFFSGHLPAFIGNMSRLEFLSFGHNDFSGPIPKELGNLKKLRTLSISVNNFSGTLPPQLGNLVNLEQLYINSCGLGGEIPSTFANLENLQVVWASDNAFTGKVPEFVGNNWTKLIQLRFEGNSFEGPIPSSFENLISLTSLRVADIYTESYSPLDFVRSLKNLTDLVLRNVLLAGFLPPQLTELQSLQNLDLSFNNLIGSIPSNMFRMAALRHLFLGNNSLTDDIPDIPNGTLLQTIDLSYNLFSGDLPSWVDTIPQVNLVGNNFTRNSANIGLFPGLECLQRSFPCNRDAPRYASFSIKCGGPPVTSSGIVFEADNRTLGAATYDLTSSQKWAVSNIGLFSDRQNQEYVQKTSAQVRSTNAQELYQTSRLSPGSLRYYGLGLENGAYTVNLFFAEIGIPDRTSKSWRSLARRVFDVYIQGTRKLRDFDISKEAGGAERAIIRNFTASVTANHLEIHLFWAGKGTSDTPEDGTYAPSISAISVVPNFIPTVSVIPLPPKEKKYWTALIVGITVSVVVLSLTLIFSIIYIKRIKGEDDDDEEVLVGISNRPNTFIYSELKAATEDFSPLNKLGEGGFGAVYKGTFSDGRVAAVKQLTIASHHGKSQFIAEVTTISAVQHRNLVKLHGYCIKGKSHLLVYEYLENKSLDKALFGHGDLHLDWPTRFNICLETARGLAYLHEESRPRIVHRDIKASNILLDEELCPKISDFGLAKLYDDKKTHISTKVAGTMGYLAPEYAMYGHLTEKADVFGFGIVALEILSGRPNFDNNLEDDKIYLLAWAWALHENNQYLDLVDPNLVEFDENEALRMARVALLCTQGSPSMRPSMPRVVAMLAGDIEVSTAITRPSYLTDWNFRDSAGRVVTGDTHGSGAAPILSLVNVSEFSVITEGSQSINAQNATTVPSEVRALNSIIQRWQIQVGDSWNSSGEPCSGVGFSQNYTGLEYFSNITGFGFGCDCSFNHGTVCHITHLMAINLDLQGTIPEELLDLPFLTTLSIPGNNFSGPLPKELGNLKELHTLLIDYNDFSGSIPKEIGNLKKLRTLSFAVNNFSGTLPPQLGNLVNLERLYVDGCGLGGEIPSTFANLENLQVVWASDNAFTGKIPDFIGNNWTKLTSLRFQGNSFEGPIPSSFAKLTSLIYLQIGDIYNGSSSLDFVGNLTNLTDLFLRNVLLTGSLQSYITGLYNLEKLDLSFNNLTGTIPSDMFTMTSLKHLFLGNNSLTGAIPNIQTTILQTIDLSYNLLSGDLPSWVDTIRQLNLVGNNFTPNSSNIGILPGLECLQRSFPCNRDAPLYAKFSIKCGGQQIISNGTVFEGDYRPLGTATYVVTNAKNWAVSNVGLFEYTENQHYLQNTSAQVGGTDTPELYKSSRISPGSLRYYGLGLENGPYTVNLFFAEIGFPGRTSKSWRSLTRRVFDVYIQESYCHSISSTLHQGTRELRDFDISKEAGDAETAIIKNFTANVTANHLEIHLFWAGKGTSWTQDQSYYGPSISAISVTPNFIPTVGIPKEKNQTALTVGITVSVVVLSLILIFAIIYVKRNRDDEEEEVLLGISNRPNTFSYSELKDATEDFSPSNKLGEGGFGAVYKGTFSDGRVVAVKQLTIASHHGKSQFIAEVATISAVQHRNLVKLHGYCIKGKSHLLVYEYLENKSLDKALFGRSGLHLDWPTRFNICLETARGLAYLHEESRPRIVHRDIKASNILLDAELCPKISDFGLAKLYDDKKTHISTKVAGTMGYLAPEYAMYGHLTEKADVFGFGIVALEILSGRPNFDNSLEDDKIYLLAWAWGLHENSQNLDLVDPNLVEFDENEAIRVARVALLCTQGSPTMRPPMSRVVAMVAGDIEVSSAITRPSYLTDWNFRDSAGRVVTGDTHGPGAVFSSVNVSEFSDITEGR</sequence>
<evidence type="ECO:0000256" key="19">
    <source>
        <dbReference type="PROSITE-ProRule" id="PRU10141"/>
    </source>
</evidence>
<evidence type="ECO:0000256" key="15">
    <source>
        <dbReference type="ARBA" id="ARBA00023170"/>
    </source>
</evidence>
<evidence type="ECO:0000256" key="4">
    <source>
        <dbReference type="ARBA" id="ARBA00022553"/>
    </source>
</evidence>
<feature type="transmembrane region" description="Helical" evidence="20">
    <location>
        <begin position="637"/>
        <end position="663"/>
    </location>
</feature>
<evidence type="ECO:0000256" key="9">
    <source>
        <dbReference type="ARBA" id="ARBA00022737"/>
    </source>
</evidence>
<dbReference type="PANTHER" id="PTHR48006">
    <property type="entry name" value="LEUCINE-RICH REPEAT-CONTAINING PROTEIN DDB_G0281931-RELATED"/>
    <property type="match status" value="1"/>
</dbReference>
<keyword evidence="16" id="KW-0325">Glycoprotein</keyword>
<accession>A0ABR2T153</accession>
<keyword evidence="10 19" id="KW-0547">Nucleotide-binding</keyword>
<dbReference type="SMART" id="SM00369">
    <property type="entry name" value="LRR_TYP"/>
    <property type="match status" value="4"/>
</dbReference>
<evidence type="ECO:0000259" key="22">
    <source>
        <dbReference type="PROSITE" id="PS50011"/>
    </source>
</evidence>
<evidence type="ECO:0000256" key="12">
    <source>
        <dbReference type="ARBA" id="ARBA00022840"/>
    </source>
</evidence>
<keyword evidence="6" id="KW-0808">Transferase</keyword>
<keyword evidence="15" id="KW-0675">Receptor</keyword>
<dbReference type="InterPro" id="IPR001611">
    <property type="entry name" value="Leu-rich_rpt"/>
</dbReference>
<comment type="caution">
    <text evidence="23">The sequence shown here is derived from an EMBL/GenBank/DDBJ whole genome shotgun (WGS) entry which is preliminary data.</text>
</comment>
<evidence type="ECO:0000256" key="8">
    <source>
        <dbReference type="ARBA" id="ARBA00022729"/>
    </source>
</evidence>
<organism evidence="23 24">
    <name type="scientific">Hibiscus sabdariffa</name>
    <name type="common">roselle</name>
    <dbReference type="NCBI Taxonomy" id="183260"/>
    <lineage>
        <taxon>Eukaryota</taxon>
        <taxon>Viridiplantae</taxon>
        <taxon>Streptophyta</taxon>
        <taxon>Embryophyta</taxon>
        <taxon>Tracheophyta</taxon>
        <taxon>Spermatophyta</taxon>
        <taxon>Magnoliopsida</taxon>
        <taxon>eudicotyledons</taxon>
        <taxon>Gunneridae</taxon>
        <taxon>Pentapetalae</taxon>
        <taxon>rosids</taxon>
        <taxon>malvids</taxon>
        <taxon>Malvales</taxon>
        <taxon>Malvaceae</taxon>
        <taxon>Malvoideae</taxon>
        <taxon>Hibiscus</taxon>
    </lineage>
</organism>
<evidence type="ECO:0000256" key="13">
    <source>
        <dbReference type="ARBA" id="ARBA00022989"/>
    </source>
</evidence>
<gene>
    <name evidence="23" type="ORF">V6N11_032422</name>
</gene>
<dbReference type="InterPro" id="IPR032675">
    <property type="entry name" value="LRR_dom_sf"/>
</dbReference>
<evidence type="ECO:0000256" key="7">
    <source>
        <dbReference type="ARBA" id="ARBA00022692"/>
    </source>
</evidence>
<dbReference type="PANTHER" id="PTHR48006:SF34">
    <property type="entry name" value="OS08G0203700 PROTEIN"/>
    <property type="match status" value="1"/>
</dbReference>
<evidence type="ECO:0000256" key="16">
    <source>
        <dbReference type="ARBA" id="ARBA00023180"/>
    </source>
</evidence>
<evidence type="ECO:0000256" key="11">
    <source>
        <dbReference type="ARBA" id="ARBA00022777"/>
    </source>
</evidence>
<dbReference type="InterPro" id="IPR003591">
    <property type="entry name" value="Leu-rich_rpt_typical-subtyp"/>
</dbReference>
<dbReference type="CDD" id="cd14066">
    <property type="entry name" value="STKc_IRAK"/>
    <property type="match status" value="2"/>
</dbReference>
<dbReference type="PROSITE" id="PS50011">
    <property type="entry name" value="PROTEIN_KINASE_DOM"/>
    <property type="match status" value="2"/>
</dbReference>
<evidence type="ECO:0000313" key="23">
    <source>
        <dbReference type="EMBL" id="KAK9031025.1"/>
    </source>
</evidence>
<keyword evidence="3" id="KW-0723">Serine/threonine-protein kinase</keyword>
<feature type="chain" id="PRO_5046066807" description="non-specific serine/threonine protein kinase" evidence="21">
    <location>
        <begin position="34"/>
        <end position="2024"/>
    </location>
</feature>
<evidence type="ECO:0000256" key="18">
    <source>
        <dbReference type="ARBA" id="ARBA00048679"/>
    </source>
</evidence>
<feature type="domain" description="Protein kinase" evidence="22">
    <location>
        <begin position="1701"/>
        <end position="1975"/>
    </location>
</feature>
<dbReference type="InterPro" id="IPR021720">
    <property type="entry name" value="Malectin_dom"/>
</dbReference>
<proteinExistence type="predicted"/>